<dbReference type="Pfam" id="PF03432">
    <property type="entry name" value="Relaxase"/>
    <property type="match status" value="1"/>
</dbReference>
<name>A0ABT5ZPZ5_9ACTN</name>
<dbReference type="InterPro" id="IPR005094">
    <property type="entry name" value="Endonuclease_MobA/VirD2"/>
</dbReference>
<comment type="caution">
    <text evidence="3">The sequence shown here is derived from an EMBL/GenBank/DDBJ whole genome shotgun (WGS) entry which is preliminary data.</text>
</comment>
<evidence type="ECO:0000313" key="4">
    <source>
        <dbReference type="Proteomes" id="UP001216579"/>
    </source>
</evidence>
<proteinExistence type="predicted"/>
<organism evidence="3 4">
    <name type="scientific">Streptomyces silvisoli</name>
    <dbReference type="NCBI Taxonomy" id="3034235"/>
    <lineage>
        <taxon>Bacteria</taxon>
        <taxon>Bacillati</taxon>
        <taxon>Actinomycetota</taxon>
        <taxon>Actinomycetes</taxon>
        <taxon>Kitasatosporales</taxon>
        <taxon>Streptomycetaceae</taxon>
        <taxon>Streptomyces</taxon>
    </lineage>
</organism>
<feature type="compositionally biased region" description="Polar residues" evidence="1">
    <location>
        <begin position="556"/>
        <end position="582"/>
    </location>
</feature>
<gene>
    <name evidence="3" type="ORF">P3G67_22280</name>
</gene>
<evidence type="ECO:0000313" key="3">
    <source>
        <dbReference type="EMBL" id="MDF3291903.1"/>
    </source>
</evidence>
<evidence type="ECO:0000259" key="2">
    <source>
        <dbReference type="Pfam" id="PF03432"/>
    </source>
</evidence>
<feature type="region of interest" description="Disordered" evidence="1">
    <location>
        <begin position="277"/>
        <end position="305"/>
    </location>
</feature>
<evidence type="ECO:0000256" key="1">
    <source>
        <dbReference type="SAM" id="MobiDB-lite"/>
    </source>
</evidence>
<accession>A0ABT5ZPZ5</accession>
<feature type="region of interest" description="Disordered" evidence="1">
    <location>
        <begin position="540"/>
        <end position="590"/>
    </location>
</feature>
<reference evidence="3 4" key="1">
    <citation type="submission" date="2023-03" db="EMBL/GenBank/DDBJ databases">
        <title>Draft genome sequence of Streptomyces sp. RB6PN23 isolated from peat swamp forest in Thailand.</title>
        <authorList>
            <person name="Klaysubun C."/>
            <person name="Duangmal K."/>
        </authorList>
    </citation>
    <scope>NUCLEOTIDE SEQUENCE [LARGE SCALE GENOMIC DNA]</scope>
    <source>
        <strain evidence="3 4">RB6PN23</strain>
    </source>
</reference>
<feature type="compositionally biased region" description="Low complexity" evidence="1">
    <location>
        <begin position="287"/>
        <end position="302"/>
    </location>
</feature>
<dbReference type="EMBL" id="JARJBC010000014">
    <property type="protein sequence ID" value="MDF3291903.1"/>
    <property type="molecule type" value="Genomic_DNA"/>
</dbReference>
<sequence length="590" mass="63927">MVPNVTRGSRTHGLLAYLYGPGRHEEHTDPHLVASWDGFAPDPGRDPDATLTQLTRALDLRVIQVGDRGPAKHVWHCSVRTDPGDRHLTDAEWGEVARRIVNATGIAPTDDPDGCRWVAVRHAHDHIHIAATIVRGNLRQPRIAYDFNRAQDECRRVEKEWNLRELNPGDGTAAKNPTNAEHFKAERTGQDQTARETLREAVRQALAGASTEVEFFERLTAAGLRVDKRHVPSGDVLGYKVALPGDRNRNGDPIWFPGSKLAPDLSLPKIRQRLTNPAATNEADGDPQVPTVTTVTVRPSRPAQARRDAVKAAEQAMSAFDEDHAQEAAAQLVGIGEVLDAIAQTAPAASRPELRAAARAFERATRSHIRAEQADNHALRAAARGIVHAGGALGRGEDGGATAMLLSTLVLVAVAAARWHSARGHAQQAAASREAAEHLRAGYQAAAQAPMNAMREQGRSLPETTRERHLITVRAALPEGADHASSSPGWDALAATLDQAEQAGYDPEALLKEAVEMRELDTADNVNDVLVWRLRRLGDLPTQPTAPRSSDKKAANRQNKSQSGRNAARMNPTTAAQPTPAQSHARPTRH</sequence>
<dbReference type="RefSeq" id="WP_276095040.1">
    <property type="nucleotide sequence ID" value="NZ_JARJBC010000014.1"/>
</dbReference>
<dbReference type="Proteomes" id="UP001216579">
    <property type="component" value="Unassembled WGS sequence"/>
</dbReference>
<keyword evidence="4" id="KW-1185">Reference proteome</keyword>
<protein>
    <submittedName>
        <fullName evidence="3">Mobilization protein</fullName>
    </submittedName>
</protein>
<feature type="domain" description="MobA/VirD2-like nuclease" evidence="2">
    <location>
        <begin position="71"/>
        <end position="163"/>
    </location>
</feature>